<evidence type="ECO:0000313" key="2">
    <source>
        <dbReference type="EMBL" id="EJK53637.1"/>
    </source>
</evidence>
<protein>
    <submittedName>
        <fullName evidence="2">Uncharacterized protein</fullName>
    </submittedName>
</protein>
<feature type="non-terminal residue" evidence="2">
    <location>
        <position position="537"/>
    </location>
</feature>
<dbReference type="OrthoDB" id="201706at2759"/>
<name>K0S434_THAOC</name>
<proteinExistence type="predicted"/>
<organism evidence="2 3">
    <name type="scientific">Thalassiosira oceanica</name>
    <name type="common">Marine diatom</name>
    <dbReference type="NCBI Taxonomy" id="159749"/>
    <lineage>
        <taxon>Eukaryota</taxon>
        <taxon>Sar</taxon>
        <taxon>Stramenopiles</taxon>
        <taxon>Ochrophyta</taxon>
        <taxon>Bacillariophyta</taxon>
        <taxon>Coscinodiscophyceae</taxon>
        <taxon>Thalassiosirophycidae</taxon>
        <taxon>Thalassiosirales</taxon>
        <taxon>Thalassiosiraceae</taxon>
        <taxon>Thalassiosira</taxon>
    </lineage>
</organism>
<accession>K0S434</accession>
<sequence>MSIPDRFHCGALFIVTWDGTVPDISIPFGLYREYCCITWLEAGPRRRSGDTLCVPRSDIDVGGSLGHGKRAQNSIHIMPEAAAIRFHRRRPPSTSPPHLRFTLRRGGNFPVSLQPTSNETTCRIRTAPPGYRSTDRITTPRGKSRCRSKPAAASRDMTVSYAYAYQHHVRVCDKDELFMDYDCVLDCAMRMLRLILLSGGTAAKLCRAYQQRPLIPTTPRVICHRSARESSAIDVEPDERRIVSISDREQRRSNESNEARLLRWKDVIPMSIFALSCLLGAVAICGYEAFDVSCLRPSPSTLRRRAPTFRQSNSGALGFMRSATMGMGWGKSNRSVEDFSDWYGTSAATSQNLPSYNEIMLEHRSERIPRWSRDTSAEPRQSSLSRHEIEEAVLQLYKSIDELDILKALADDYQWDRMKNLLSPGRVDGVQASIDYSLDVLRASPQLFQDDARLSDLSEVVGFDWGSCAWRYCGAKADAQEALAELYSSTGMLEPFECRFVIDIVERSLRDILSVVPDEFRPSDAKLMPYVPYISQA</sequence>
<reference evidence="2 3" key="1">
    <citation type="journal article" date="2012" name="Genome Biol.">
        <title>Genome and low-iron response of an oceanic diatom adapted to chronic iron limitation.</title>
        <authorList>
            <person name="Lommer M."/>
            <person name="Specht M."/>
            <person name="Roy A.S."/>
            <person name="Kraemer L."/>
            <person name="Andreson R."/>
            <person name="Gutowska M.A."/>
            <person name="Wolf J."/>
            <person name="Bergner S.V."/>
            <person name="Schilhabel M.B."/>
            <person name="Klostermeier U.C."/>
            <person name="Beiko R.G."/>
            <person name="Rosenstiel P."/>
            <person name="Hippler M."/>
            <person name="Laroche J."/>
        </authorList>
    </citation>
    <scope>NUCLEOTIDE SEQUENCE [LARGE SCALE GENOMIC DNA]</scope>
    <source>
        <strain evidence="2 3">CCMP1005</strain>
    </source>
</reference>
<dbReference type="Proteomes" id="UP000266841">
    <property type="component" value="Unassembled WGS sequence"/>
</dbReference>
<feature type="region of interest" description="Disordered" evidence="1">
    <location>
        <begin position="125"/>
        <end position="151"/>
    </location>
</feature>
<dbReference type="eggNOG" id="ENOG502SGQI">
    <property type="taxonomic scope" value="Eukaryota"/>
</dbReference>
<keyword evidence="3" id="KW-1185">Reference proteome</keyword>
<evidence type="ECO:0000256" key="1">
    <source>
        <dbReference type="SAM" id="MobiDB-lite"/>
    </source>
</evidence>
<gene>
    <name evidence="2" type="ORF">THAOC_26881</name>
</gene>
<comment type="caution">
    <text evidence="2">The sequence shown here is derived from an EMBL/GenBank/DDBJ whole genome shotgun (WGS) entry which is preliminary data.</text>
</comment>
<dbReference type="AlphaFoldDB" id="K0S434"/>
<dbReference type="EMBL" id="AGNL01037373">
    <property type="protein sequence ID" value="EJK53637.1"/>
    <property type="molecule type" value="Genomic_DNA"/>
</dbReference>
<evidence type="ECO:0000313" key="3">
    <source>
        <dbReference type="Proteomes" id="UP000266841"/>
    </source>
</evidence>